<dbReference type="InterPro" id="IPR042455">
    <property type="entry name" value="DOCK_N_sub1"/>
</dbReference>
<feature type="compositionally biased region" description="Low complexity" evidence="18">
    <location>
        <begin position="2019"/>
        <end position="2051"/>
    </location>
</feature>
<evidence type="ECO:0000259" key="19">
    <source>
        <dbReference type="PROSITE" id="PS50002"/>
    </source>
</evidence>
<dbReference type="GO" id="GO:0005886">
    <property type="term" value="C:plasma membrane"/>
    <property type="evidence" value="ECO:0007669"/>
    <property type="project" value="TreeGrafter"/>
</dbReference>
<dbReference type="CDD" id="cd18499">
    <property type="entry name" value="BACK_RHOBTB"/>
    <property type="match status" value="1"/>
</dbReference>
<dbReference type="InterPro" id="IPR027007">
    <property type="entry name" value="C2_DOCK-type_domain"/>
</dbReference>
<evidence type="ECO:0000259" key="23">
    <source>
        <dbReference type="PROSITE" id="PS51651"/>
    </source>
</evidence>
<keyword evidence="8" id="KW-0493">Microtubule</keyword>
<dbReference type="SMART" id="SM00175">
    <property type="entry name" value="RAB"/>
    <property type="match status" value="1"/>
</dbReference>
<evidence type="ECO:0000256" key="16">
    <source>
        <dbReference type="PROSITE-ProRule" id="PRU00983"/>
    </source>
</evidence>
<dbReference type="Pfam" id="PF01302">
    <property type="entry name" value="CAP_GLY"/>
    <property type="match status" value="1"/>
</dbReference>
<evidence type="ECO:0000256" key="11">
    <source>
        <dbReference type="ARBA" id="ARBA00023017"/>
    </source>
</evidence>
<evidence type="ECO:0000256" key="4">
    <source>
        <dbReference type="ARBA" id="ARBA00022443"/>
    </source>
</evidence>
<dbReference type="PROSITE" id="PS50097">
    <property type="entry name" value="BTB"/>
    <property type="match status" value="2"/>
</dbReference>
<protein>
    <recommendedName>
        <fullName evidence="3">Dynactin subunit 1</fullName>
    </recommendedName>
</protein>
<feature type="coiled-coil region" evidence="17">
    <location>
        <begin position="2843"/>
        <end position="2958"/>
    </location>
</feature>
<evidence type="ECO:0000256" key="2">
    <source>
        <dbReference type="ARBA" id="ARBA00011010"/>
    </source>
</evidence>
<dbReference type="Gene3D" id="3.40.50.300">
    <property type="entry name" value="P-loop containing nucleotide triphosphate hydrolases"/>
    <property type="match status" value="1"/>
</dbReference>
<feature type="region of interest" description="Disordered" evidence="18">
    <location>
        <begin position="1999"/>
        <end position="2073"/>
    </location>
</feature>
<dbReference type="Pfam" id="PF00651">
    <property type="entry name" value="BTB"/>
    <property type="match status" value="2"/>
</dbReference>
<dbReference type="InterPro" id="IPR001806">
    <property type="entry name" value="Small_GTPase"/>
</dbReference>
<dbReference type="GO" id="GO:0030286">
    <property type="term" value="C:dynein complex"/>
    <property type="evidence" value="ECO:0007669"/>
    <property type="project" value="UniProtKB-KW"/>
</dbReference>
<comment type="similarity">
    <text evidence="2">Belongs to the dynactin 150 kDa subunit family.</text>
</comment>
<dbReference type="SMART" id="SM00326">
    <property type="entry name" value="SH3"/>
    <property type="match status" value="1"/>
</dbReference>
<keyword evidence="25" id="KW-1185">Reference proteome</keyword>
<dbReference type="GO" id="GO:0007264">
    <property type="term" value="P:small GTPase-mediated signal transduction"/>
    <property type="evidence" value="ECO:0007669"/>
    <property type="project" value="InterPro"/>
</dbReference>
<dbReference type="GO" id="GO:0007520">
    <property type="term" value="P:myoblast fusion"/>
    <property type="evidence" value="ECO:0007669"/>
    <property type="project" value="TreeGrafter"/>
</dbReference>
<dbReference type="Pfam" id="PF23554">
    <property type="entry name" value="TPR_DOCK"/>
    <property type="match status" value="1"/>
</dbReference>
<dbReference type="GO" id="GO:0010008">
    <property type="term" value="C:endosome membrane"/>
    <property type="evidence" value="ECO:0007669"/>
    <property type="project" value="UniProtKB-ARBA"/>
</dbReference>
<dbReference type="CDD" id="cd01873">
    <property type="entry name" value="RhoBTB"/>
    <property type="match status" value="1"/>
</dbReference>
<evidence type="ECO:0000256" key="18">
    <source>
        <dbReference type="SAM" id="MobiDB-lite"/>
    </source>
</evidence>
<dbReference type="GO" id="GO:0005874">
    <property type="term" value="C:microtubule"/>
    <property type="evidence" value="ECO:0007669"/>
    <property type="project" value="UniProtKB-KW"/>
</dbReference>
<dbReference type="GO" id="GO:0016477">
    <property type="term" value="P:cell migration"/>
    <property type="evidence" value="ECO:0007669"/>
    <property type="project" value="TreeGrafter"/>
</dbReference>
<dbReference type="GO" id="GO:0005525">
    <property type="term" value="F:GTP binding"/>
    <property type="evidence" value="ECO:0007669"/>
    <property type="project" value="UniProtKB-KW"/>
</dbReference>
<evidence type="ECO:0000256" key="7">
    <source>
        <dbReference type="ARBA" id="ARBA00022658"/>
    </source>
</evidence>
<organism evidence="24 25">
    <name type="scientific">Tenebrio molitor</name>
    <name type="common">Yellow mealworm beetle</name>
    <dbReference type="NCBI Taxonomy" id="7067"/>
    <lineage>
        <taxon>Eukaryota</taxon>
        <taxon>Metazoa</taxon>
        <taxon>Ecdysozoa</taxon>
        <taxon>Arthropoda</taxon>
        <taxon>Hexapoda</taxon>
        <taxon>Insecta</taxon>
        <taxon>Pterygota</taxon>
        <taxon>Neoptera</taxon>
        <taxon>Endopterygota</taxon>
        <taxon>Coleoptera</taxon>
        <taxon>Polyphaga</taxon>
        <taxon>Cucujiformia</taxon>
        <taxon>Tenebrionidae</taxon>
        <taxon>Tenebrio</taxon>
    </lineage>
</organism>
<keyword evidence="7" id="KW-0344">Guanine-nucleotide releasing factor</keyword>
<dbReference type="Proteomes" id="UP000719412">
    <property type="component" value="Unassembled WGS sequence"/>
</dbReference>
<evidence type="ECO:0000256" key="5">
    <source>
        <dbReference type="ARBA" id="ARBA00022490"/>
    </source>
</evidence>
<dbReference type="InterPro" id="IPR047026">
    <property type="entry name" value="DOCK1_C2"/>
</dbReference>
<keyword evidence="13" id="KW-0342">GTP-binding</keyword>
<dbReference type="CDD" id="cd18300">
    <property type="entry name" value="BTB2_POZ_RhoBTB"/>
    <property type="match status" value="1"/>
</dbReference>
<dbReference type="InterPro" id="IPR027357">
    <property type="entry name" value="DOCKER_dom"/>
</dbReference>
<dbReference type="PROSITE" id="PS51419">
    <property type="entry name" value="RAB"/>
    <property type="match status" value="1"/>
</dbReference>
<comment type="caution">
    <text evidence="24">The sequence shown here is derived from an EMBL/GenBank/DDBJ whole genome shotgun (WGS) entry which is preliminary data.</text>
</comment>
<dbReference type="PROSITE" id="PS51420">
    <property type="entry name" value="RHO"/>
    <property type="match status" value="1"/>
</dbReference>
<dbReference type="Pfam" id="PF20422">
    <property type="entry name" value="DHR-2_Lobe_B"/>
    <property type="match status" value="1"/>
</dbReference>
<dbReference type="PROSITE" id="PS50002">
    <property type="entry name" value="SH3"/>
    <property type="match status" value="1"/>
</dbReference>
<dbReference type="CDD" id="cd11872">
    <property type="entry name" value="SH3_DOCK_AB"/>
    <property type="match status" value="1"/>
</dbReference>
<comment type="similarity">
    <text evidence="16">Belongs to the DOCK family.</text>
</comment>
<evidence type="ECO:0000313" key="24">
    <source>
        <dbReference type="EMBL" id="KAH0814191.1"/>
    </source>
</evidence>
<dbReference type="GO" id="GO:0003924">
    <property type="term" value="F:GTPase activity"/>
    <property type="evidence" value="ECO:0007669"/>
    <property type="project" value="InterPro"/>
</dbReference>
<evidence type="ECO:0000256" key="8">
    <source>
        <dbReference type="ARBA" id="ARBA00022701"/>
    </source>
</evidence>
<feature type="compositionally biased region" description="Polar residues" evidence="18">
    <location>
        <begin position="2006"/>
        <end position="2018"/>
    </location>
</feature>
<dbReference type="SMART" id="SM00174">
    <property type="entry name" value="RHO"/>
    <property type="match status" value="1"/>
</dbReference>
<dbReference type="SMART" id="SM00173">
    <property type="entry name" value="RAS"/>
    <property type="match status" value="1"/>
</dbReference>
<feature type="coiled-coil region" evidence="17">
    <location>
        <begin position="2116"/>
        <end position="2457"/>
    </location>
</feature>
<dbReference type="PROSITE" id="PS00845">
    <property type="entry name" value="CAP_GLY_1"/>
    <property type="match status" value="1"/>
</dbReference>
<dbReference type="PROSITE" id="PS51421">
    <property type="entry name" value="RAS"/>
    <property type="match status" value="1"/>
</dbReference>
<name>A0A8J6LHX7_TENMO</name>
<evidence type="ECO:0000256" key="15">
    <source>
        <dbReference type="PROSITE-ProRule" id="PRU00192"/>
    </source>
</evidence>
<dbReference type="InterPro" id="IPR046769">
    <property type="entry name" value="DOCKER_Lobe_A"/>
</dbReference>
<gene>
    <name evidence="24" type="ORF">GEV33_008599</name>
</gene>
<dbReference type="Pfam" id="PF00071">
    <property type="entry name" value="Ras"/>
    <property type="match status" value="1"/>
</dbReference>
<dbReference type="SUPFAM" id="SSF74924">
    <property type="entry name" value="Cap-Gly domain"/>
    <property type="match status" value="1"/>
</dbReference>
<dbReference type="InterPro" id="IPR036028">
    <property type="entry name" value="SH3-like_dom_sf"/>
</dbReference>
<dbReference type="SUPFAM" id="SSF48371">
    <property type="entry name" value="ARM repeat"/>
    <property type="match status" value="1"/>
</dbReference>
<feature type="domain" description="SH3" evidence="19">
    <location>
        <begin position="9"/>
        <end position="70"/>
    </location>
</feature>
<dbReference type="SUPFAM" id="SSF54695">
    <property type="entry name" value="POZ domain"/>
    <property type="match status" value="2"/>
</dbReference>
<dbReference type="InterPro" id="IPR046773">
    <property type="entry name" value="DOCKER_Lobe_C"/>
</dbReference>
<keyword evidence="9" id="KW-0677">Repeat</keyword>
<dbReference type="GO" id="GO:0005085">
    <property type="term" value="F:guanyl-nucleotide exchange factor activity"/>
    <property type="evidence" value="ECO:0007669"/>
    <property type="project" value="UniProtKB-KW"/>
</dbReference>
<dbReference type="InterPro" id="IPR000938">
    <property type="entry name" value="CAP-Gly_domain"/>
</dbReference>
<keyword evidence="11" id="KW-0243">Dynein</keyword>
<keyword evidence="14" id="KW-0206">Cytoskeleton</keyword>
<evidence type="ECO:0000259" key="21">
    <source>
        <dbReference type="PROSITE" id="PS50245"/>
    </source>
</evidence>
<dbReference type="InterPro" id="IPR036859">
    <property type="entry name" value="CAP-Gly_dom_sf"/>
</dbReference>
<feature type="region of interest" description="Disordered" evidence="18">
    <location>
        <begin position="1815"/>
        <end position="1886"/>
    </location>
</feature>
<keyword evidence="5" id="KW-0963">Cytoplasm</keyword>
<reference evidence="24" key="1">
    <citation type="journal article" date="2020" name="J Insects Food Feed">
        <title>The yellow mealworm (Tenebrio molitor) genome: a resource for the emerging insects as food and feed industry.</title>
        <authorList>
            <person name="Eriksson T."/>
            <person name="Andere A."/>
            <person name="Kelstrup H."/>
            <person name="Emery V."/>
            <person name="Picard C."/>
        </authorList>
    </citation>
    <scope>NUCLEOTIDE SEQUENCE</scope>
    <source>
        <strain evidence="24">Stoneville</strain>
        <tissue evidence="24">Whole head</tissue>
    </source>
</reference>
<dbReference type="InterPro" id="IPR046770">
    <property type="entry name" value="DOCKER_Lobe_B"/>
</dbReference>
<dbReference type="CDD" id="cd08694">
    <property type="entry name" value="C2_Dock-A"/>
    <property type="match status" value="1"/>
</dbReference>
<dbReference type="SMART" id="SM00225">
    <property type="entry name" value="BTB"/>
    <property type="match status" value="2"/>
</dbReference>
<dbReference type="SUPFAM" id="SSF52540">
    <property type="entry name" value="P-loop containing nucleoside triphosphate hydrolases"/>
    <property type="match status" value="1"/>
</dbReference>
<dbReference type="GO" id="GO:0031267">
    <property type="term" value="F:small GTPase binding"/>
    <property type="evidence" value="ECO:0007669"/>
    <property type="project" value="TreeGrafter"/>
</dbReference>
<evidence type="ECO:0000256" key="3">
    <source>
        <dbReference type="ARBA" id="ARBA00016574"/>
    </source>
</evidence>
<feature type="compositionally biased region" description="Polar residues" evidence="18">
    <location>
        <begin position="1787"/>
        <end position="1796"/>
    </location>
</feature>
<sequence>MNQWEPVPNDFSYGIAIYNFAADSDFKVELNVGDSLHLLEQEEHWYYGYLIRDRHKRGIFPKSYVHVKPCTVDLSGPTPTFNFKEPTIAQEITSVLREWGTHWKNLYVSHNKDFEQIKNQIYDLITHRSKIVSGTLPVDELKRVTKQATEEIDIGNKALGLDLIVRNKNGSLVDPETTSTLQLYCQHKNATERMSRTSKNESRENHPKTAIQQYSNIFIVAVKNFTCKMTEDAELLMTLYDGKEHKSITENYVVRWSKDGLMCDLDQMYNLRVMFTDLGKRDLEREKIYLVCYVVRVGAMEAKELDHRRSSVSVSLKKGTTDGIRRPFGVAAMEITSFMNGSRESDLEQEFAVPFVNCEKDNLEQTLKKIMNKDFAKVEHKNQALFVGMKLLRGDLKQVREENPHLVLGNLSIARKMGFPEVILPGDVRNDLYLTLIKGEFSKGNKTCDKNVEVVVRVCNEKGEPIPGVIGLGSGISPLDEYRSMLYYHEDKPHWYETFKVAIPIEEFKTSHLKFTFKHRSSNEAKDKNEKPFAMSYVSLMQENGTTLKDARHNLVVYKIDYKKFDEKGLDYFKLPSIATDVKDNGSKQQIAGLTMSKDSFVISSNICSTKLTQNVDLLGLLNWQTNQENIKSCLKALLNVDGEEVVKFLQDILDSLFNILMENSDTDTYDIFVFDCLLHIISLVSNDWKYQHFEPVLDLYIKESFSATLVHKKIISVLKDIIGKSSSQTPDSKNDIIFKTMKSLQYVIRFVSRSRTLMIELCAERDIEEDFEDSLRDLLQDITFMMSYTSDCILREQGACLKYLPSTIPDILLVFDPKELSVILCNIIKQIPPGRLTKQKMMTINEIVHSKLFSYVECRKIMLPVFMKQVKFLFEMHEEGDRRQDGRRQNRSVAKVAQLLGTTQHCLNQHRGYSEEVELCIKILSDILELLFYKNVGPTYDDIMEIIITVLRTVIQTHINMNKEDPHWLGNLVAIMIDIFRQMSEHHYDTYIAHFKTRFDILDFLMEILLVFKGLVNESVFPHDWCDMIMLQNSVILKALRFFSHTIRDSFFEKFEHQAWSNFFHCAIAFMTQPALQLETFSFNKRMKIIKTYKDMRRETGFEIRSMWFNLGQHKVQFVPSLVESILEMTLIPESELRKATIPIFFDMMQCEFYSSRFESESYGDTKRDSSHVKGNFNEFENEMIAKLDILVEGGKGDDDYRNLFHDIMIDHCSQHASMKEMGIKFVKTVTRLMERLLEYRCIITDENKENRMSCTVSLLDFYAEINRKEMYIRYLNKLYDLHLECDNYTEAAYTMELHAKLLNWSDDELPQLLKSNRYTDSHTHRQLKQALYYNIIDNYSKGKMWECAIKKCQELAGQFELETFDYDQLSELHKRMSTFYDDIMKKCRAQPEYFRVGYFGRGFPQFLQNKVFIYRGKEYERLADFNARILNEFPKAELLNKLTPPSEDITESDKQYVQINKVDPVMDEKKHRFSGKPVSEQIVNYYLVNDIQKFTFSRRFNRKDPFIDDKNEFGHLWLERTELSTTYPLPGILRWFPVSKTTVHEISPLRNAIETMERANKNLKNYVVLYNGDKDMQINPLSLILNGILDAAVMGGIKNYEEAFFTEEYETHHKEDEVLLQKLKDLIADQIPLLELCVRIHKEKAPENLQPLQKRFEDCFAKMQESVVVKYGKGNCDVKIDNLVTMRRHHSIPSDVRLSDMSMVSDSVDGRSRVSSLTKSQVASLRQFTASFNFTTSPSLNSKSNLNSNTKSLMMPQTKSLTTTPALNHKKSFKITKEKRRSAKSDCTPSPSVISGATQWYTTEDITNGTPIFELTEELTPKRPLRSEVEKEKRLSRPSSGQFSRSSSLSITLRGTGSSGSSSNRDSVGTTDSSVSEEDSVPPPLPIKLREVDYYNLPNNENASFLYSQQMSYLKIGQKVKVTGKDVQGLIAFVGPTNFAPDTWIGVKLDEPKGKNNGTVQGVEYFKCEDKHGLFVKPSQIIPLDDHGKPVKEVSEDYAKARTRPSSVGTKPKPTTSRLSLASSRQSLADSRQSLSGSRQSLTGSRQSLGGSRSHLASPVVEKPDAGDHASQIPKRASFIETGFVETLKPQFTPGQVITTTPTPITSVEEKINIIQLQQEIENRNQQIRDLSEKFETLKIKRQDDKEKLKEFDKLKIQLEQLIEFKSKIMEVQASLQREVQRAKQEAKDAIEAKETHAEEVADLAEAVEMATLDKEMAEEKAETLQLELEVCKEKLEEVTLDLKILKTEMQERSGGTSASDEQEAVSTFELKQLQQQNVRLRDTLVRLRDLSAHDKHEYQKLLKDIDQKKSEIVELGKTKEKLSARVEEMEQQIGDLQEQVDAAMGAEEMVVILGEQKLTLEEKVAQLREEVADLEALQDMNDQLVESNAELEAELREDLDMARAAAKQAMRDRDAALETIADREGTLNKFRELVQKLQEQSLQLQSRLESETSKPVSALPEILDFTKMFNETKAHTKAIDLELRRVDIQQLQNHIKYLTSYMPDSFMNRGGDHDAVLVLLLIPRMIYKTDILLGQIKDKFPPVDKIDRAAILKGHTVEQCSFRCRASFYIYALQSILHQYQYALSTCKTEALLKVGGTFPEIAAHEKVIDGFVELVKRDQLDENVPTETLEKCVGYFNTLFPVLLGPENRLNHTQLLVDNVKSLVSACDGFTTDSMVIRNLIETSNVGDIGLLSQHIITTAEQLQQQLKLVKRRLPPDASVANIGLNKEVAENLYQCYQQAGRILKTLQDIVKNSVQMMTSSGELEKGLPQDKIKDIALNASDKIYEQDDLGPVQSVKNSLTFIVTQITQLAQFLQDNEYEINTANKNEEKVVPPIQMRAEAVKKELEQTKTLTSKLENKESDIKELRKALKEKQEQLSEMTIRKELAEKKLGNVNKDYELTIEKLQRKLEEAHNNYKKKEKEFEETLDHLQTDIDSLENEKGEMKEKLKLLSKKTQMELSMSKSTSGSQLSSLQSSIGPSLPAVVRDSPLLLQEIDNLRKLFHQERNERVKLESDALKKELDSLTPLPSFKTSPDEVLDKLFREGAALKQEILLTLAKPRFPQIYKVKPGNGPAAWQKHFAEENDKLLDLNRRTKEFQSKVANEIVKRKMGGRVEADFAVFPTIEMVNALRENKPVNVGFVKIPKSYVAAGEKPGIVNLELDFQNLQRILQYQQINLNLEAACTELDRVEVRESPSARRRTGAAPPSCFGGGFAVCIYRKRRDLVRENLPHSSTKRGWLRQNHYVTALPSSNSRMNPVRLYSIIDMFSGRWRQISVDLIKSCCKSNVRESVRSSRSRRRRLSGMDNEQPHQELVKCVVVGDTAVGKTRLICARACNKQVSLAQLLATHVPTVWAIDQYRIYKDVLERSWEVVDSVNVSLRLWDTFGDHEKDRRFAYGRSDVVLLCFSVNNPVSLRNCRLMWFPEIRRFCPSTPVLLVGCKNDLRYMYRDEAYLSYFRDRSPFVRATRKSDLVMPDEARDVARELGLYYYETSVLTYYGVNEVFENAIRAALIARRQQRFWMTNLKKVQRPLLQAPFKPPPPMKPEVLVVAGSYAEHMHQLYLSRVHTDIVLVVGSVGFPAHRFVLAACSRAFYRLLAADLMARSTSDSSMVSSLGDFADETECLVRAEQKTCKRRASCQALPSARELDHPAFHCIRNVQPEGQTVVTLSKLVTPGAMHQCLQFAYTGTIDRSALNLQETREAAEFLELPQLLILLTKHPFVGPDHPDETYENFLKRRLQDICLDQGLFADVIFELDDGACAAHKAMLTARCDVMKAMFSGDFRESQAKVIEFPGVREYTFHKLLCFLYTDEIPAVSAVRCVNLLELANRLCLPRLVNLVERRVIEDLECLQPSEAIEQCLRLLEPVKLHNGHQLADWCMNHLCVNYNKLCRMSPRSLRLLHPDNQAYLVEHRWPPVWYLKDYDYYQKCLAERDKELKPTIKTTSGCLCFSRKSESDPALSSSQL</sequence>
<feature type="domain" description="BTB" evidence="20">
    <location>
        <begin position="3571"/>
        <end position="3697"/>
    </location>
</feature>
<dbReference type="SUPFAM" id="SSF50044">
    <property type="entry name" value="SH3-domain"/>
    <property type="match status" value="1"/>
</dbReference>
<dbReference type="Gene3D" id="2.30.30.40">
    <property type="entry name" value="SH3 Domains"/>
    <property type="match status" value="1"/>
</dbReference>
<dbReference type="InterPro" id="IPR056372">
    <property type="entry name" value="TPR_DOCK"/>
</dbReference>
<feature type="compositionally biased region" description="Basic residues" evidence="18">
    <location>
        <begin position="1770"/>
        <end position="1784"/>
    </location>
</feature>
<dbReference type="Gene3D" id="2.60.40.150">
    <property type="entry name" value="C2 domain"/>
    <property type="match status" value="1"/>
</dbReference>
<dbReference type="Pfam" id="PF16172">
    <property type="entry name" value="DOCK_N"/>
    <property type="match status" value="1"/>
</dbReference>
<evidence type="ECO:0000259" key="22">
    <source>
        <dbReference type="PROSITE" id="PS51650"/>
    </source>
</evidence>
<dbReference type="InterPro" id="IPR000210">
    <property type="entry name" value="BTB/POZ_dom"/>
</dbReference>
<feature type="compositionally biased region" description="Basic and acidic residues" evidence="18">
    <location>
        <begin position="1821"/>
        <end position="1837"/>
    </location>
</feature>
<dbReference type="Gene3D" id="1.20.58.740">
    <property type="match status" value="1"/>
</dbReference>
<evidence type="ECO:0000256" key="1">
    <source>
        <dbReference type="ARBA" id="ARBA00004245"/>
    </source>
</evidence>
<proteinExistence type="inferred from homology"/>
<dbReference type="FunFam" id="1.20.58.740:FF:000004">
    <property type="entry name" value="Dedicator of cytokinesis protein 1"/>
    <property type="match status" value="1"/>
</dbReference>
<feature type="domain" description="DOCKER" evidence="23">
    <location>
        <begin position="1264"/>
        <end position="1678"/>
    </location>
</feature>
<dbReference type="PANTHER" id="PTHR45653:SF10">
    <property type="entry name" value="MYOBLAST CITY, ISOFORM B"/>
    <property type="match status" value="1"/>
</dbReference>
<dbReference type="FunFam" id="3.40.50.300:FF:000177">
    <property type="entry name" value="Rho-related BTB domain-containing protein 2"/>
    <property type="match status" value="1"/>
</dbReference>
<keyword evidence="4 15" id="KW-0728">SH3 domain</keyword>
<dbReference type="InterPro" id="IPR026791">
    <property type="entry name" value="DOCK"/>
</dbReference>
<evidence type="ECO:0000256" key="10">
    <source>
        <dbReference type="ARBA" id="ARBA00022741"/>
    </source>
</evidence>
<keyword evidence="10" id="KW-0547">Nucleotide-binding</keyword>
<dbReference type="PROSITE" id="PS51651">
    <property type="entry name" value="DOCKER"/>
    <property type="match status" value="1"/>
</dbReference>
<evidence type="ECO:0000256" key="9">
    <source>
        <dbReference type="ARBA" id="ARBA00022737"/>
    </source>
</evidence>
<dbReference type="Gene3D" id="1.20.1270.350">
    <property type="entry name" value="Dedicator of cytokinesis N-terminal subdomain"/>
    <property type="match status" value="1"/>
</dbReference>
<dbReference type="Gene3D" id="1.25.40.410">
    <property type="match status" value="1"/>
</dbReference>
<dbReference type="InterPro" id="IPR001452">
    <property type="entry name" value="SH3_domain"/>
</dbReference>
<reference evidence="24" key="2">
    <citation type="submission" date="2021-08" db="EMBL/GenBank/DDBJ databases">
        <authorList>
            <person name="Eriksson T."/>
        </authorList>
    </citation>
    <scope>NUCLEOTIDE SEQUENCE</scope>
    <source>
        <strain evidence="24">Stoneville</strain>
        <tissue evidence="24">Whole head</tissue>
    </source>
</reference>
<dbReference type="InterPro" id="IPR016024">
    <property type="entry name" value="ARM-type_fold"/>
</dbReference>
<dbReference type="Pfam" id="PF14429">
    <property type="entry name" value="DOCK-C2"/>
    <property type="match status" value="1"/>
</dbReference>
<evidence type="ECO:0000259" key="20">
    <source>
        <dbReference type="PROSITE" id="PS50097"/>
    </source>
</evidence>
<dbReference type="InterPro" id="IPR011333">
    <property type="entry name" value="SKP1/BTB/POZ_sf"/>
</dbReference>
<dbReference type="InterPro" id="IPR022157">
    <property type="entry name" value="Dynactin"/>
</dbReference>
<dbReference type="Gene3D" id="2.30.30.190">
    <property type="entry name" value="CAP Gly-rich-like domain"/>
    <property type="match status" value="1"/>
</dbReference>
<keyword evidence="12 17" id="KW-0175">Coiled coil</keyword>
<comment type="subcellular location">
    <subcellularLocation>
        <location evidence="1">Cytoplasm</location>
        <location evidence="1">Cytoskeleton</location>
    </subcellularLocation>
</comment>
<evidence type="ECO:0000256" key="14">
    <source>
        <dbReference type="ARBA" id="ARBA00023212"/>
    </source>
</evidence>
<dbReference type="PROSITE" id="PS51650">
    <property type="entry name" value="C2_DOCK"/>
    <property type="match status" value="1"/>
</dbReference>
<evidence type="ECO:0000256" key="13">
    <source>
        <dbReference type="ARBA" id="ARBA00023134"/>
    </source>
</evidence>
<evidence type="ECO:0000256" key="6">
    <source>
        <dbReference type="ARBA" id="ARBA00022553"/>
    </source>
</evidence>
<dbReference type="InterPro" id="IPR043162">
    <property type="entry name" value="DOCK_C_lobe_C"/>
</dbReference>
<evidence type="ECO:0000313" key="25">
    <source>
        <dbReference type="Proteomes" id="UP000719412"/>
    </source>
</evidence>
<dbReference type="Pfam" id="PF06920">
    <property type="entry name" value="DHR-2_Lobe_A"/>
    <property type="match status" value="1"/>
</dbReference>
<keyword evidence="6" id="KW-0597">Phosphoprotein</keyword>
<dbReference type="Pfam" id="PF12455">
    <property type="entry name" value="Dynactin"/>
    <property type="match status" value="1"/>
</dbReference>
<dbReference type="PANTHER" id="PTHR45653">
    <property type="entry name" value="DEDICATOR OF CYTOKINESIS"/>
    <property type="match status" value="1"/>
</dbReference>
<dbReference type="InterPro" id="IPR027417">
    <property type="entry name" value="P-loop_NTPase"/>
</dbReference>
<evidence type="ECO:0000256" key="12">
    <source>
        <dbReference type="ARBA" id="ARBA00023054"/>
    </source>
</evidence>
<dbReference type="SMART" id="SM01052">
    <property type="entry name" value="CAP_GLY"/>
    <property type="match status" value="1"/>
</dbReference>
<feature type="domain" description="CAP-Gly" evidence="21">
    <location>
        <begin position="1937"/>
        <end position="1979"/>
    </location>
</feature>
<dbReference type="Pfam" id="PF20421">
    <property type="entry name" value="DHR-2_Lobe_C"/>
    <property type="match status" value="1"/>
</dbReference>
<dbReference type="PROSITE" id="PS50245">
    <property type="entry name" value="CAP_GLY_2"/>
    <property type="match status" value="1"/>
</dbReference>
<feature type="compositionally biased region" description="Low complexity" evidence="18">
    <location>
        <begin position="1839"/>
        <end position="1865"/>
    </location>
</feature>
<feature type="domain" description="C2 DOCK-type" evidence="22">
    <location>
        <begin position="429"/>
        <end position="608"/>
    </location>
</feature>
<dbReference type="InterPro" id="IPR035892">
    <property type="entry name" value="C2_domain_sf"/>
</dbReference>
<dbReference type="InterPro" id="IPR043161">
    <property type="entry name" value="DOCK_C_lobe_A"/>
</dbReference>
<dbReference type="InterPro" id="IPR032376">
    <property type="entry name" value="DOCK_N"/>
</dbReference>
<evidence type="ECO:0000256" key="17">
    <source>
        <dbReference type="SAM" id="Coils"/>
    </source>
</evidence>
<dbReference type="PRINTS" id="PR00449">
    <property type="entry name" value="RASTRNSFRMNG"/>
</dbReference>
<feature type="domain" description="BTB" evidence="20">
    <location>
        <begin position="3753"/>
        <end position="3820"/>
    </location>
</feature>
<dbReference type="EMBL" id="JABDTM020024539">
    <property type="protein sequence ID" value="KAH0814191.1"/>
    <property type="molecule type" value="Genomic_DNA"/>
</dbReference>
<dbReference type="FunFam" id="3.30.710.10:FF:000014">
    <property type="entry name" value="Rho-related BTB domain-containing protein 2 isoform 1"/>
    <property type="match status" value="1"/>
</dbReference>
<feature type="region of interest" description="Disordered" evidence="18">
    <location>
        <begin position="1767"/>
        <end position="1796"/>
    </location>
</feature>
<dbReference type="CDD" id="cd11697">
    <property type="entry name" value="DHR2_DOCK_A"/>
    <property type="match status" value="1"/>
</dbReference>
<accession>A0A8J6LHX7</accession>
<dbReference type="Gene3D" id="3.30.710.10">
    <property type="entry name" value="Potassium Channel Kv1.1, Chain A"/>
    <property type="match status" value="2"/>
</dbReference>